<dbReference type="Proteomes" id="UP000441333">
    <property type="component" value="Unassembled WGS sequence"/>
</dbReference>
<dbReference type="EMBL" id="WAAT01000050">
    <property type="protein sequence ID" value="KAB1067017.1"/>
    <property type="molecule type" value="Genomic_DNA"/>
</dbReference>
<keyword evidence="2" id="KW-1185">Reference proteome</keyword>
<dbReference type="SUPFAM" id="SSF53335">
    <property type="entry name" value="S-adenosyl-L-methionine-dependent methyltransferases"/>
    <property type="match status" value="1"/>
</dbReference>
<dbReference type="PANTHER" id="PTHR43861">
    <property type="entry name" value="TRANS-ACONITATE 2-METHYLTRANSFERASE-RELATED"/>
    <property type="match status" value="1"/>
</dbReference>
<evidence type="ECO:0000313" key="2">
    <source>
        <dbReference type="Proteomes" id="UP000441333"/>
    </source>
</evidence>
<dbReference type="GO" id="GO:0032259">
    <property type="term" value="P:methylation"/>
    <property type="evidence" value="ECO:0007669"/>
    <property type="project" value="UniProtKB-KW"/>
</dbReference>
<dbReference type="RefSeq" id="WP_150939899.1">
    <property type="nucleotide sequence ID" value="NZ_WAAT01000050.1"/>
</dbReference>
<dbReference type="AlphaFoldDB" id="A0A6N6M940"/>
<accession>A0A6N6M940</accession>
<reference evidence="1 2" key="1">
    <citation type="submission" date="2019-09" db="EMBL/GenBank/DDBJ databases">
        <authorList>
            <person name="Cao W.R."/>
        </authorList>
    </citation>
    <scope>NUCLEOTIDE SEQUENCE [LARGE SCALE GENOMIC DNA]</scope>
    <source>
        <strain evidence="1 2">B1N29</strain>
    </source>
</reference>
<dbReference type="Gene3D" id="3.40.50.150">
    <property type="entry name" value="Vaccinia Virus protein VP39"/>
    <property type="match status" value="1"/>
</dbReference>
<organism evidence="1 2">
    <name type="scientific">Pseudotamlana haliotis</name>
    <dbReference type="NCBI Taxonomy" id="2614804"/>
    <lineage>
        <taxon>Bacteria</taxon>
        <taxon>Pseudomonadati</taxon>
        <taxon>Bacteroidota</taxon>
        <taxon>Flavobacteriia</taxon>
        <taxon>Flavobacteriales</taxon>
        <taxon>Flavobacteriaceae</taxon>
        <taxon>Pseudotamlana</taxon>
    </lineage>
</organism>
<evidence type="ECO:0000313" key="1">
    <source>
        <dbReference type="EMBL" id="KAB1067017.1"/>
    </source>
</evidence>
<gene>
    <name evidence="1" type="ORF">F6U93_11385</name>
</gene>
<dbReference type="Pfam" id="PF13489">
    <property type="entry name" value="Methyltransf_23"/>
    <property type="match status" value="1"/>
</dbReference>
<comment type="caution">
    <text evidence="1">The sequence shown here is derived from an EMBL/GenBank/DDBJ whole genome shotgun (WGS) entry which is preliminary data.</text>
</comment>
<keyword evidence="1" id="KW-0808">Transferase</keyword>
<proteinExistence type="predicted"/>
<name>A0A6N6M940_9FLAO</name>
<dbReference type="GO" id="GO:0008168">
    <property type="term" value="F:methyltransferase activity"/>
    <property type="evidence" value="ECO:0007669"/>
    <property type="project" value="UniProtKB-KW"/>
</dbReference>
<dbReference type="CDD" id="cd02440">
    <property type="entry name" value="AdoMet_MTases"/>
    <property type="match status" value="1"/>
</dbReference>
<keyword evidence="1" id="KW-0489">Methyltransferase</keyword>
<dbReference type="PANTHER" id="PTHR43861:SF6">
    <property type="entry name" value="METHYLTRANSFERASE TYPE 11"/>
    <property type="match status" value="1"/>
</dbReference>
<sequence>MKVKSPITSGSTKLLKKLPISYLSFLYSEGLGVSIEEYFNGLEYIYLYQCVDTGYKFYYPFNIAGQESFYKKLELDNNWYYQKWKWEYEEANSFIKEGQRVLEVGCGRGHFLDHLKNRNIKTVGLELNKEAMAYANENDINVLNKLVEEYSKEVIEKFDVVCAFQLLEHIWDIDLFLTHCMSLLKPKGLLIFAVPNNDAFFFNQKKTLPKSNVRFINQLQTLALNMPPHHMGLWDKKSLKSVADHYSNLESVCIKEEPIHVGRNELNTEILKNLSINKKIFNKLKKVFFKRSLVKGDSLLVVYEKK</sequence>
<protein>
    <submittedName>
        <fullName evidence="1">Methyltransferase domain-containing protein</fullName>
    </submittedName>
</protein>
<dbReference type="InterPro" id="IPR029063">
    <property type="entry name" value="SAM-dependent_MTases_sf"/>
</dbReference>